<gene>
    <name evidence="1" type="ORF">O0R41_03325</name>
</gene>
<dbReference type="Gene3D" id="3.40.50.300">
    <property type="entry name" value="P-loop containing nucleotide triphosphate hydrolases"/>
    <property type="match status" value="1"/>
</dbReference>
<evidence type="ECO:0008006" key="3">
    <source>
        <dbReference type="Google" id="ProtNLM"/>
    </source>
</evidence>
<dbReference type="RefSeq" id="WP_317515773.1">
    <property type="nucleotide sequence ID" value="NZ_JAPTHD010000001.1"/>
</dbReference>
<reference evidence="2" key="1">
    <citation type="journal article" date="2022" name="J Environ Chem Eng">
        <title>Biodegradation of petroleum oil using a constructed nonpathogenic and heavy metal-tolerant bacterial consortium isolated from marine sponges.</title>
        <authorList>
            <person name="Dechsakulwatana C."/>
            <person name="Rungsihiranrut A."/>
            <person name="Muangchinda C."/>
            <person name="Ningthoujam R."/>
            <person name="Klankeo P."/>
            <person name="Pinyakong O."/>
        </authorList>
    </citation>
    <scope>NUCLEOTIDE SEQUENCE [LARGE SCALE GENOMIC DNA]</scope>
    <source>
        <strain evidence="2">MO2-4</strain>
    </source>
</reference>
<dbReference type="InterPro" id="IPR027417">
    <property type="entry name" value="P-loop_NTPase"/>
</dbReference>
<organism evidence="1 2">
    <name type="scientific">Sphingobium naphthae</name>
    <dbReference type="NCBI Taxonomy" id="1886786"/>
    <lineage>
        <taxon>Bacteria</taxon>
        <taxon>Pseudomonadati</taxon>
        <taxon>Pseudomonadota</taxon>
        <taxon>Alphaproteobacteria</taxon>
        <taxon>Sphingomonadales</taxon>
        <taxon>Sphingomonadaceae</taxon>
        <taxon>Sphingobium</taxon>
    </lineage>
</organism>
<dbReference type="Proteomes" id="UP001185984">
    <property type="component" value="Unassembled WGS sequence"/>
</dbReference>
<dbReference type="EMBL" id="JAPTHD010000001">
    <property type="protein sequence ID" value="MDV5822627.1"/>
    <property type="molecule type" value="Genomic_DNA"/>
</dbReference>
<protein>
    <recommendedName>
        <fullName evidence="3">Sulfotransferase family protein</fullName>
    </recommendedName>
</protein>
<proteinExistence type="predicted"/>
<dbReference type="SUPFAM" id="SSF52540">
    <property type="entry name" value="P-loop containing nucleoside triphosphate hydrolases"/>
    <property type="match status" value="1"/>
</dbReference>
<keyword evidence="2" id="KW-1185">Reference proteome</keyword>
<comment type="caution">
    <text evidence="1">The sequence shown here is derived from an EMBL/GenBank/DDBJ whole genome shotgun (WGS) entry which is preliminary data.</text>
</comment>
<sequence length="363" mass="41187">MAVKPKLFLHVGPGKTGSSAIQQWLLDRAAALREDGILYPVPEGISQFEGNAAILVHWLRDVVIQDDEAYRAELRTLLLSYRQEVQDSGCDTLILSEEQLAGAKPGQLAHFKSVAGEIFDLRVIIVARHPYAWLWSSWGQWVKKGGEHRDFAQFARDCSPFYYLSYRDYLDQFDDELQVLAYSADAIVCDFAAAIGVDGERHRVKAAQARRINRSLSRSELQILRRLNRIFERPELSARISGHMIAQRPEAVVHIEMDRDVLAGVEAYRHPTMQRLEQRTPGCVQLPATSPKHDGDGNELPMSLDLLEQIVLAVEADTLDHARAPVAATQATASPRRRWPAFIRTPYKWCRRRWAATRTRSQP</sequence>
<evidence type="ECO:0000313" key="1">
    <source>
        <dbReference type="EMBL" id="MDV5822627.1"/>
    </source>
</evidence>
<accession>A0ABU3ZT00</accession>
<evidence type="ECO:0000313" key="2">
    <source>
        <dbReference type="Proteomes" id="UP001185984"/>
    </source>
</evidence>
<name>A0ABU3ZT00_9SPHN</name>